<dbReference type="EMBL" id="CAJNJA010047112">
    <property type="protein sequence ID" value="CAE7822189.1"/>
    <property type="molecule type" value="Genomic_DNA"/>
</dbReference>
<protein>
    <submittedName>
        <fullName evidence="2">Uncharacterized protein</fullName>
    </submittedName>
</protein>
<feature type="non-terminal residue" evidence="2">
    <location>
        <position position="1"/>
    </location>
</feature>
<evidence type="ECO:0000313" key="3">
    <source>
        <dbReference type="Proteomes" id="UP000601435"/>
    </source>
</evidence>
<evidence type="ECO:0000256" key="1">
    <source>
        <dbReference type="SAM" id="SignalP"/>
    </source>
</evidence>
<evidence type="ECO:0000313" key="2">
    <source>
        <dbReference type="EMBL" id="CAE7822189.1"/>
    </source>
</evidence>
<dbReference type="OrthoDB" id="416308at2759"/>
<organism evidence="2 3">
    <name type="scientific">Symbiodinium necroappetens</name>
    <dbReference type="NCBI Taxonomy" id="1628268"/>
    <lineage>
        <taxon>Eukaryota</taxon>
        <taxon>Sar</taxon>
        <taxon>Alveolata</taxon>
        <taxon>Dinophyceae</taxon>
        <taxon>Suessiales</taxon>
        <taxon>Symbiodiniaceae</taxon>
        <taxon>Symbiodinium</taxon>
    </lineage>
</organism>
<proteinExistence type="predicted"/>
<accession>A0A812ZDT5</accession>
<keyword evidence="3" id="KW-1185">Reference proteome</keyword>
<dbReference type="AlphaFoldDB" id="A0A812ZDT5"/>
<reference evidence="2" key="1">
    <citation type="submission" date="2021-02" db="EMBL/GenBank/DDBJ databases">
        <authorList>
            <person name="Dougan E. K."/>
            <person name="Rhodes N."/>
            <person name="Thang M."/>
            <person name="Chan C."/>
        </authorList>
    </citation>
    <scope>NUCLEOTIDE SEQUENCE</scope>
</reference>
<name>A0A812ZDT5_9DINO</name>
<gene>
    <name evidence="2" type="ORF">SNEC2469_LOCUS24475</name>
</gene>
<sequence length="126" mass="14471">MLDHPTRRAMYWLLSEFAALGTVESLPRENPSEPFSHGLQVWRLIPTDLRHDSGYLMCNIDPSKQTGEVFAPVSIKRFIGGSNEVLFPPQTKFRVKEEKDVQRVTENDETRDVHTRVLEVVELPVP</sequence>
<feature type="signal peptide" evidence="1">
    <location>
        <begin position="1"/>
        <end position="25"/>
    </location>
</feature>
<keyword evidence="1" id="KW-0732">Signal</keyword>
<feature type="chain" id="PRO_5032343183" evidence="1">
    <location>
        <begin position="26"/>
        <end position="126"/>
    </location>
</feature>
<dbReference type="Proteomes" id="UP000601435">
    <property type="component" value="Unassembled WGS sequence"/>
</dbReference>
<comment type="caution">
    <text evidence="2">The sequence shown here is derived from an EMBL/GenBank/DDBJ whole genome shotgun (WGS) entry which is preliminary data.</text>
</comment>